<keyword evidence="1" id="KW-0812">Transmembrane</keyword>
<feature type="transmembrane region" description="Helical" evidence="1">
    <location>
        <begin position="200"/>
        <end position="226"/>
    </location>
</feature>
<dbReference type="EMBL" id="KQ978377">
    <property type="protein sequence ID" value="KYM94552.1"/>
    <property type="molecule type" value="Genomic_DNA"/>
</dbReference>
<sequence length="299" mass="34322">MSLPASIREDLLWWKNVFTDYAQHNKIRSGLFIREIFSAASLTGWGAVCGKSRTHGFWSPEEKQKHINFLELLAVFHALRCFASDLRNGNILLRVDNSTALSYINRMGSIKFPTLSNLARQIWMWCADRDLFVYASYIPSAQNIEADAESRVISEESEWALNQGYFSEIEAYFGPFDVDLFATSINAKCTCFVSWLPDPLAFAVDAFSICWSGLYFYAFPPFILILRVLRKIISDKAEGVIVVPWWPAQPWFPLFNRLMINQPIRFEPDTNMLSSPFREIHPAWNRICLVAAKLSAKHS</sequence>
<accession>A0A151I889</accession>
<dbReference type="SUPFAM" id="SSF53098">
    <property type="entry name" value="Ribonuclease H-like"/>
    <property type="match status" value="1"/>
</dbReference>
<keyword evidence="1" id="KW-0472">Membrane</keyword>
<gene>
    <name evidence="2" type="ORF">ALC62_14809</name>
</gene>
<dbReference type="STRING" id="456900.A0A151I889"/>
<name>A0A151I889_9HYME</name>
<proteinExistence type="predicted"/>
<evidence type="ECO:0000313" key="2">
    <source>
        <dbReference type="EMBL" id="KYM94552.1"/>
    </source>
</evidence>
<evidence type="ECO:0000313" key="3">
    <source>
        <dbReference type="Proteomes" id="UP000078542"/>
    </source>
</evidence>
<dbReference type="PANTHER" id="PTHR33050">
    <property type="entry name" value="REVERSE TRANSCRIPTASE DOMAIN-CONTAINING PROTEIN"/>
    <property type="match status" value="1"/>
</dbReference>
<keyword evidence="3" id="KW-1185">Reference proteome</keyword>
<reference evidence="2 3" key="1">
    <citation type="submission" date="2016-03" db="EMBL/GenBank/DDBJ databases">
        <title>Cyphomyrmex costatus WGS genome.</title>
        <authorList>
            <person name="Nygaard S."/>
            <person name="Hu H."/>
            <person name="Boomsma J."/>
            <person name="Zhang G."/>
        </authorList>
    </citation>
    <scope>NUCLEOTIDE SEQUENCE [LARGE SCALE GENOMIC DNA]</scope>
    <source>
        <strain evidence="2">MS0001</strain>
        <tissue evidence="2">Whole body</tissue>
    </source>
</reference>
<dbReference type="Gene3D" id="3.30.420.10">
    <property type="entry name" value="Ribonuclease H-like superfamily/Ribonuclease H"/>
    <property type="match status" value="1"/>
</dbReference>
<dbReference type="InterPro" id="IPR012337">
    <property type="entry name" value="RNaseH-like_sf"/>
</dbReference>
<protein>
    <recommendedName>
        <fullName evidence="4">RNase H type-1 domain-containing protein</fullName>
    </recommendedName>
</protein>
<dbReference type="PANTHER" id="PTHR33050:SF7">
    <property type="entry name" value="RIBONUCLEASE H"/>
    <property type="match status" value="1"/>
</dbReference>
<keyword evidence="1" id="KW-1133">Transmembrane helix</keyword>
<evidence type="ECO:0000256" key="1">
    <source>
        <dbReference type="SAM" id="Phobius"/>
    </source>
</evidence>
<dbReference type="Proteomes" id="UP000078542">
    <property type="component" value="Unassembled WGS sequence"/>
</dbReference>
<dbReference type="InterPro" id="IPR052055">
    <property type="entry name" value="Hepadnavirus_pol/RT"/>
</dbReference>
<dbReference type="InterPro" id="IPR036397">
    <property type="entry name" value="RNaseH_sf"/>
</dbReference>
<organism evidence="2 3">
    <name type="scientific">Cyphomyrmex costatus</name>
    <dbReference type="NCBI Taxonomy" id="456900"/>
    <lineage>
        <taxon>Eukaryota</taxon>
        <taxon>Metazoa</taxon>
        <taxon>Ecdysozoa</taxon>
        <taxon>Arthropoda</taxon>
        <taxon>Hexapoda</taxon>
        <taxon>Insecta</taxon>
        <taxon>Pterygota</taxon>
        <taxon>Neoptera</taxon>
        <taxon>Endopterygota</taxon>
        <taxon>Hymenoptera</taxon>
        <taxon>Apocrita</taxon>
        <taxon>Aculeata</taxon>
        <taxon>Formicoidea</taxon>
        <taxon>Formicidae</taxon>
        <taxon>Myrmicinae</taxon>
        <taxon>Cyphomyrmex</taxon>
    </lineage>
</organism>
<dbReference type="GO" id="GO:0003676">
    <property type="term" value="F:nucleic acid binding"/>
    <property type="evidence" value="ECO:0007669"/>
    <property type="project" value="InterPro"/>
</dbReference>
<dbReference type="AlphaFoldDB" id="A0A151I889"/>
<evidence type="ECO:0008006" key="4">
    <source>
        <dbReference type="Google" id="ProtNLM"/>
    </source>
</evidence>
<dbReference type="CDD" id="cd09275">
    <property type="entry name" value="RNase_HI_RT_DIRS1"/>
    <property type="match status" value="1"/>
</dbReference>